<evidence type="ECO:0000256" key="8">
    <source>
        <dbReference type="ARBA" id="ARBA00023242"/>
    </source>
</evidence>
<dbReference type="PROSITE" id="PS50016">
    <property type="entry name" value="ZF_PHD_2"/>
    <property type="match status" value="2"/>
</dbReference>
<keyword evidence="5" id="KW-0862">Zinc</keyword>
<feature type="region of interest" description="Disordered" evidence="10">
    <location>
        <begin position="550"/>
        <end position="575"/>
    </location>
</feature>
<feature type="compositionally biased region" description="Acidic residues" evidence="10">
    <location>
        <begin position="347"/>
        <end position="362"/>
    </location>
</feature>
<evidence type="ECO:0000256" key="2">
    <source>
        <dbReference type="ARBA" id="ARBA00022723"/>
    </source>
</evidence>
<feature type="domain" description="PHD-type" evidence="11">
    <location>
        <begin position="385"/>
        <end position="444"/>
    </location>
</feature>
<dbReference type="PANTHER" id="PTHR45888:SF5">
    <property type="entry name" value="D4, ISOFORM A"/>
    <property type="match status" value="1"/>
</dbReference>
<reference evidence="12" key="1">
    <citation type="journal article" date="2014" name="Insect Biochem. Mol. Biol.">
        <title>An insight into the sialome of the frog biting fly, Corethrella appendiculata.</title>
        <authorList>
            <person name="Ribeiro J.M.C."/>
            <person name="Chagas A.C."/>
            <person name="Pham V.M."/>
            <person name="Lounibos L.P."/>
            <person name="Calvo E."/>
        </authorList>
    </citation>
    <scope>NUCLEOTIDE SEQUENCE</scope>
    <source>
        <tissue evidence="12">Salivary glands</tissue>
    </source>
</reference>
<feature type="region of interest" description="Disordered" evidence="10">
    <location>
        <begin position="36"/>
        <end position="75"/>
    </location>
</feature>
<dbReference type="Gene3D" id="3.30.40.10">
    <property type="entry name" value="Zinc/RING finger domain, C3HC4 (zinc finger)"/>
    <property type="match status" value="1"/>
</dbReference>
<evidence type="ECO:0000256" key="7">
    <source>
        <dbReference type="ARBA" id="ARBA00023163"/>
    </source>
</evidence>
<feature type="region of interest" description="Disordered" evidence="10">
    <location>
        <begin position="328"/>
        <end position="372"/>
    </location>
</feature>
<evidence type="ECO:0000256" key="3">
    <source>
        <dbReference type="ARBA" id="ARBA00022737"/>
    </source>
</evidence>
<dbReference type="Pfam" id="PF00628">
    <property type="entry name" value="PHD"/>
    <property type="match status" value="1"/>
</dbReference>
<evidence type="ECO:0000256" key="1">
    <source>
        <dbReference type="ARBA" id="ARBA00004123"/>
    </source>
</evidence>
<keyword evidence="8" id="KW-0539">Nucleus</keyword>
<feature type="compositionally biased region" description="Low complexity" evidence="10">
    <location>
        <begin position="363"/>
        <end position="372"/>
    </location>
</feature>
<dbReference type="GO" id="GO:0071565">
    <property type="term" value="C:nBAF complex"/>
    <property type="evidence" value="ECO:0007669"/>
    <property type="project" value="TreeGrafter"/>
</dbReference>
<dbReference type="EMBL" id="GANO01004597">
    <property type="protein sequence ID" value="JAB55274.1"/>
    <property type="molecule type" value="mRNA"/>
</dbReference>
<accession>U5ESZ9</accession>
<proteinExistence type="evidence at transcript level"/>
<dbReference type="SMART" id="SM00249">
    <property type="entry name" value="PHD"/>
    <property type="match status" value="2"/>
</dbReference>
<dbReference type="GO" id="GO:0008270">
    <property type="term" value="F:zinc ion binding"/>
    <property type="evidence" value="ECO:0007669"/>
    <property type="project" value="UniProtKB-KW"/>
</dbReference>
<name>U5ESZ9_9DIPT</name>
<dbReference type="InterPro" id="IPR011011">
    <property type="entry name" value="Znf_FYVE_PHD"/>
</dbReference>
<dbReference type="SUPFAM" id="SSF57903">
    <property type="entry name" value="FYVE/PHD zinc finger"/>
    <property type="match status" value="2"/>
</dbReference>
<keyword evidence="6" id="KW-0805">Transcription regulation</keyword>
<keyword evidence="4 9" id="KW-0863">Zinc-finger</keyword>
<evidence type="ECO:0000256" key="4">
    <source>
        <dbReference type="ARBA" id="ARBA00022771"/>
    </source>
</evidence>
<evidence type="ECO:0000256" key="6">
    <source>
        <dbReference type="ARBA" id="ARBA00023015"/>
    </source>
</evidence>
<dbReference type="CDD" id="cd15529">
    <property type="entry name" value="PHD2_PHF10"/>
    <property type="match status" value="1"/>
</dbReference>
<dbReference type="CDD" id="cd21085">
    <property type="entry name" value="WH_NTD_PHF10"/>
    <property type="match status" value="1"/>
</dbReference>
<dbReference type="InterPro" id="IPR001965">
    <property type="entry name" value="Znf_PHD"/>
</dbReference>
<dbReference type="InterPro" id="IPR013083">
    <property type="entry name" value="Znf_RING/FYVE/PHD"/>
</dbReference>
<evidence type="ECO:0000256" key="5">
    <source>
        <dbReference type="ARBA" id="ARBA00022833"/>
    </source>
</evidence>
<dbReference type="InterPro" id="IPR019787">
    <property type="entry name" value="Znf_PHD-finger"/>
</dbReference>
<organism evidence="12">
    <name type="scientific">Corethrella appendiculata</name>
    <dbReference type="NCBI Taxonomy" id="1370023"/>
    <lineage>
        <taxon>Eukaryota</taxon>
        <taxon>Metazoa</taxon>
        <taxon>Ecdysozoa</taxon>
        <taxon>Arthropoda</taxon>
        <taxon>Hexapoda</taxon>
        <taxon>Insecta</taxon>
        <taxon>Pterygota</taxon>
        <taxon>Neoptera</taxon>
        <taxon>Endopterygota</taxon>
        <taxon>Diptera</taxon>
        <taxon>Nematocera</taxon>
        <taxon>Culicoidea</taxon>
        <taxon>Chaoboridae</taxon>
        <taxon>Corethrella</taxon>
    </lineage>
</organism>
<dbReference type="GO" id="GO:0007399">
    <property type="term" value="P:nervous system development"/>
    <property type="evidence" value="ECO:0007669"/>
    <property type="project" value="TreeGrafter"/>
</dbReference>
<feature type="domain" description="PHD-type" evidence="11">
    <location>
        <begin position="441"/>
        <end position="489"/>
    </location>
</feature>
<keyword evidence="3" id="KW-0677">Repeat</keyword>
<keyword evidence="7" id="KW-0804">Transcription</keyword>
<feature type="compositionally biased region" description="Low complexity" evidence="10">
    <location>
        <begin position="40"/>
        <end position="68"/>
    </location>
</feature>
<evidence type="ECO:0000256" key="10">
    <source>
        <dbReference type="SAM" id="MobiDB-lite"/>
    </source>
</evidence>
<evidence type="ECO:0000259" key="11">
    <source>
        <dbReference type="PROSITE" id="PS50016"/>
    </source>
</evidence>
<evidence type="ECO:0000256" key="9">
    <source>
        <dbReference type="PROSITE-ProRule" id="PRU00146"/>
    </source>
</evidence>
<feature type="non-terminal residue" evidence="12">
    <location>
        <position position="1"/>
    </location>
</feature>
<keyword evidence="2" id="KW-0479">Metal-binding</keyword>
<sequence length="575" mass="65981">SIKKRLNMRDPLQVFEEDTRMSGEFNFQTPMRHCSDYNNEESQSSYLSSASATLESGTPSTTTTTTTTSARKPKAKMEVGDVNGQTEFSIENLAEYEWPPPSAKQHSDLYMIQEQIAEYLGVKSFKRKYPDLMRRPVEMEERNFIMECGLASEKMCDLGLTAVYQSEILDIMCNDYPDKYEEYKRYHREKQIRDMGIRQRLLKLDGLSDRSQLRKDRAMHSAMAFNAMINKDRRNSRRSCMDLQNFTTHVPRRQPILNRPVSETATSTSTTNYPIALVPGQFSEYYEVYTPEQLACYPINTCLINRVKLNEILNSQKYYDLLKQELISDSSDSESDDDDSSTISSDSDSDTSSDDSSDDSDSSVESSKNNNKKLTSNNIKKYIEPDLCAVCSETQYKNQFNQPECLISCASCNKMAHPTCIGMSVKMYKRAREYRWQCCNCKICMKCRRKVDNNKMLFCDQCDRGFHIYCIGLRNVPDGRWHCNVCTICTNCGARNPEGHPNPSLTQEQKQNLTMIARWTHDYKENNLTNIREHSSTLCAPCAKEKNEKTLTSSTETTTPTSTETTTLKNENSEI</sequence>
<dbReference type="PANTHER" id="PTHR45888">
    <property type="entry name" value="HL01030P-RELATED"/>
    <property type="match status" value="1"/>
</dbReference>
<protein>
    <submittedName>
        <fullName evidence="12">Putative enhancer of yellow 3</fullName>
    </submittedName>
</protein>
<comment type="subcellular location">
    <subcellularLocation>
        <location evidence="1">Nucleus</location>
    </subcellularLocation>
</comment>
<evidence type="ECO:0000313" key="12">
    <source>
        <dbReference type="EMBL" id="JAB55274.1"/>
    </source>
</evidence>
<feature type="compositionally biased region" description="Acidic residues" evidence="10">
    <location>
        <begin position="331"/>
        <end position="340"/>
    </location>
</feature>
<dbReference type="AlphaFoldDB" id="U5ESZ9"/>